<comment type="caution">
    <text evidence="1">The sequence shown here is derived from an EMBL/GenBank/DDBJ whole genome shotgun (WGS) entry which is preliminary data.</text>
</comment>
<name>A0A0W0G7V6_MONRR</name>
<dbReference type="Proteomes" id="UP000054988">
    <property type="component" value="Unassembled WGS sequence"/>
</dbReference>
<accession>A0A0W0G7V6</accession>
<evidence type="ECO:0000313" key="2">
    <source>
        <dbReference type="Proteomes" id="UP000054988"/>
    </source>
</evidence>
<evidence type="ECO:0000313" key="1">
    <source>
        <dbReference type="EMBL" id="KTB44653.1"/>
    </source>
</evidence>
<organism evidence="1 2">
    <name type="scientific">Moniliophthora roreri</name>
    <name type="common">Frosty pod rot fungus</name>
    <name type="synonym">Monilia roreri</name>
    <dbReference type="NCBI Taxonomy" id="221103"/>
    <lineage>
        <taxon>Eukaryota</taxon>
        <taxon>Fungi</taxon>
        <taxon>Dikarya</taxon>
        <taxon>Basidiomycota</taxon>
        <taxon>Agaricomycotina</taxon>
        <taxon>Agaricomycetes</taxon>
        <taxon>Agaricomycetidae</taxon>
        <taxon>Agaricales</taxon>
        <taxon>Marasmiineae</taxon>
        <taxon>Marasmiaceae</taxon>
        <taxon>Moniliophthora</taxon>
    </lineage>
</organism>
<dbReference type="AlphaFoldDB" id="A0A0W0G7V6"/>
<reference evidence="1 2" key="1">
    <citation type="submission" date="2015-12" db="EMBL/GenBank/DDBJ databases">
        <title>Draft genome sequence of Moniliophthora roreri, the causal agent of frosty pod rot of cacao.</title>
        <authorList>
            <person name="Aime M.C."/>
            <person name="Diaz-Valderrama J.R."/>
            <person name="Kijpornyongpan T."/>
            <person name="Phillips-Mora W."/>
        </authorList>
    </citation>
    <scope>NUCLEOTIDE SEQUENCE [LARGE SCALE GENOMIC DNA]</scope>
    <source>
        <strain evidence="1 2">MCA 2952</strain>
    </source>
</reference>
<sequence length="712" mass="81252">MYLHFFNHSSSAENMGFSIRPLPTPNNLLTIEFPRGWGVGPVFDWYRGLSARLGETLLNRLQIRKDTRGVVPHRFIVLYMQDGSVHRFDRRPDMTTDNTTGLDLLLKDRPVPSKDECIRNLTEDARMEVETETVQEIELKLDGKVDLEVILTACFAISKDPSAHRYTLYAYNCFFFSWTILMVTSRHCLPYEIPSPEVLLQRAQTSHLPQVTNFIIDEAAKLFLDLAGDTVTIFRNKSGQAMYQGFSPFTQVTWALPMNFLRFISQQIFRAKMHFGLRKQLERQIADVVEKKAVVLCRQALAQHNKVSLLLDKHLWLCELDKIVGPALRAEAAGILRRAIFDAICSGYEDVDPSMLVQEVMNPSLKFALLGKRVTQSYAVWNAALYGGLRAARQAVQQEEEEIRREKEAEISPLATTSSMESDVLPALNEKIFDLAWKSAGTGALQAAQAVVNDTRTHMKDMESRDRMWNEIWKVWSEAWAEAQEITQKKLVGAVDRMVRKVLEARMNVVIEELGDASARSLEVHVRCRIHPHEKGKSESRQSHRDTKMTNAALQDLMQAIMKKDTFNNEKLEYVRETMSRIWKKARKLPGLKENDKVGEGNSGLRNSKKIFSKRLCNSAILQFLWCYSTQRQAARQIIHLANLDISPHSSSFIWPSYGIKWKPDCSSSPKKNKKTGLAYAWDASVGARVIDQVGKGFWDFGGKTLRRFSET</sequence>
<gene>
    <name evidence="1" type="ORF">WG66_2775</name>
</gene>
<proteinExistence type="predicted"/>
<protein>
    <submittedName>
        <fullName evidence="1">Uncharacterized protein</fullName>
    </submittedName>
</protein>
<dbReference type="EMBL" id="LATX01000886">
    <property type="protein sequence ID" value="KTB44653.1"/>
    <property type="molecule type" value="Genomic_DNA"/>
</dbReference>